<dbReference type="NCBIfam" id="NF000935">
    <property type="entry name" value="PRK00092.3-3"/>
    <property type="match status" value="1"/>
</dbReference>
<keyword evidence="2 3" id="KW-0690">Ribosome biogenesis</keyword>
<comment type="subcellular location">
    <subcellularLocation>
        <location evidence="3">Cytoplasm</location>
    </subcellularLocation>
</comment>
<reference evidence="5 6" key="1">
    <citation type="submission" date="2015-09" db="EMBL/GenBank/DDBJ databases">
        <title>Identification and resolution of microdiversity through metagenomic sequencing of parallel consortia.</title>
        <authorList>
            <person name="Nelson W.C."/>
            <person name="Romine M.F."/>
            <person name="Lindemann S.R."/>
        </authorList>
    </citation>
    <scope>NUCLEOTIDE SEQUENCE [LARGE SCALE GENOMIC DNA]</scope>
    <source>
        <strain evidence="5">Ana</strain>
    </source>
</reference>
<dbReference type="InterPro" id="IPR003728">
    <property type="entry name" value="Ribosome_maturation_RimP"/>
</dbReference>
<dbReference type="HAMAP" id="MF_01077">
    <property type="entry name" value="RimP"/>
    <property type="match status" value="1"/>
</dbReference>
<comment type="function">
    <text evidence="3">Required for maturation of 30S ribosomal subunits.</text>
</comment>
<accession>A0A0P7ZTZ3</accession>
<dbReference type="EMBL" id="LJZR01000003">
    <property type="protein sequence ID" value="KPQ37067.1"/>
    <property type="molecule type" value="Genomic_DNA"/>
</dbReference>
<dbReference type="InterPro" id="IPR036847">
    <property type="entry name" value="RimP_C_sf"/>
</dbReference>
<dbReference type="InterPro" id="IPR035956">
    <property type="entry name" value="RimP_N_sf"/>
</dbReference>
<dbReference type="SUPFAM" id="SSF75420">
    <property type="entry name" value="YhbC-like, N-terminal domain"/>
    <property type="match status" value="1"/>
</dbReference>
<evidence type="ECO:0000313" key="6">
    <source>
        <dbReference type="Proteomes" id="UP000050465"/>
    </source>
</evidence>
<dbReference type="GO" id="GO:0000028">
    <property type="term" value="P:ribosomal small subunit assembly"/>
    <property type="evidence" value="ECO:0007669"/>
    <property type="project" value="TreeGrafter"/>
</dbReference>
<dbReference type="AlphaFoldDB" id="A0A0P7ZTZ3"/>
<protein>
    <recommendedName>
        <fullName evidence="3">Ribosome maturation factor RimP</fullName>
    </recommendedName>
</protein>
<organism evidence="5 6">
    <name type="scientific">Phormidesmis priestleyi Ana</name>
    <dbReference type="NCBI Taxonomy" id="1666911"/>
    <lineage>
        <taxon>Bacteria</taxon>
        <taxon>Bacillati</taxon>
        <taxon>Cyanobacteriota</taxon>
        <taxon>Cyanophyceae</taxon>
        <taxon>Leptolyngbyales</taxon>
        <taxon>Leptolyngbyaceae</taxon>
        <taxon>Phormidesmis</taxon>
    </lineage>
</organism>
<evidence type="ECO:0000256" key="2">
    <source>
        <dbReference type="ARBA" id="ARBA00022517"/>
    </source>
</evidence>
<dbReference type="Gene3D" id="3.30.300.70">
    <property type="entry name" value="RimP-like superfamily, N-terminal"/>
    <property type="match status" value="1"/>
</dbReference>
<dbReference type="PANTHER" id="PTHR33867:SF1">
    <property type="entry name" value="RIBOSOME MATURATION FACTOR RIMP"/>
    <property type="match status" value="1"/>
</dbReference>
<evidence type="ECO:0000313" key="5">
    <source>
        <dbReference type="EMBL" id="KPQ37067.1"/>
    </source>
</evidence>
<gene>
    <name evidence="3 5" type="primary">rimP</name>
    <name evidence="5" type="ORF">HLUCCA11_03870</name>
</gene>
<proteinExistence type="inferred from homology"/>
<dbReference type="GO" id="GO:0005829">
    <property type="term" value="C:cytosol"/>
    <property type="evidence" value="ECO:0007669"/>
    <property type="project" value="TreeGrafter"/>
</dbReference>
<dbReference type="PANTHER" id="PTHR33867">
    <property type="entry name" value="RIBOSOME MATURATION FACTOR RIMP"/>
    <property type="match status" value="1"/>
</dbReference>
<dbReference type="GO" id="GO:0006412">
    <property type="term" value="P:translation"/>
    <property type="evidence" value="ECO:0007669"/>
    <property type="project" value="TreeGrafter"/>
</dbReference>
<feature type="domain" description="Ribosome maturation factor RimP N-terminal" evidence="4">
    <location>
        <begin position="13"/>
        <end position="85"/>
    </location>
</feature>
<evidence type="ECO:0000256" key="1">
    <source>
        <dbReference type="ARBA" id="ARBA00022490"/>
    </source>
</evidence>
<dbReference type="Proteomes" id="UP000050465">
    <property type="component" value="Unassembled WGS sequence"/>
</dbReference>
<comment type="similarity">
    <text evidence="3">Belongs to the RimP family.</text>
</comment>
<keyword evidence="1 3" id="KW-0963">Cytoplasm</keyword>
<evidence type="ECO:0000256" key="3">
    <source>
        <dbReference type="HAMAP-Rule" id="MF_01077"/>
    </source>
</evidence>
<dbReference type="STRING" id="1666911.HLUCCA11_03870"/>
<dbReference type="Pfam" id="PF02576">
    <property type="entry name" value="RimP_N"/>
    <property type="match status" value="1"/>
</dbReference>
<sequence>MTHPLVPQVIELATPVASGIGLEIVDAVFQTNQSPPVLRIDVRNLNQEDTGLDDCERLSSALTEVLDESDIIPDAYVLEVSSPGVSDVLTGDRDFAVFKGFPVEVQLSEVYKKKQLWKGSLVGRDETKVSLNLKGRLLAIPRELVQSVQLSSEEDM</sequence>
<dbReference type="PATRIC" id="fig|1666911.3.peg.3629"/>
<name>A0A0P7ZTZ3_9CYAN</name>
<comment type="caution">
    <text evidence="5">The sequence shown here is derived from an EMBL/GenBank/DDBJ whole genome shotgun (WGS) entry which is preliminary data.</text>
</comment>
<dbReference type="SUPFAM" id="SSF74942">
    <property type="entry name" value="YhbC-like, C-terminal domain"/>
    <property type="match status" value="1"/>
</dbReference>
<evidence type="ECO:0000259" key="4">
    <source>
        <dbReference type="Pfam" id="PF02576"/>
    </source>
</evidence>
<dbReference type="InterPro" id="IPR028989">
    <property type="entry name" value="RimP_N"/>
</dbReference>